<dbReference type="InterPro" id="IPR050091">
    <property type="entry name" value="PKS_NRPS_Biosynth_Enz"/>
</dbReference>
<feature type="domain" description="Ketosynthase family 3 (KS3)" evidence="5">
    <location>
        <begin position="8"/>
        <end position="433"/>
    </location>
</feature>
<dbReference type="SMART" id="SM00822">
    <property type="entry name" value="PKS_KR"/>
    <property type="match status" value="1"/>
</dbReference>
<evidence type="ECO:0000313" key="6">
    <source>
        <dbReference type="EMBL" id="CAI2768942.1"/>
    </source>
</evidence>
<dbReference type="GO" id="GO:0004315">
    <property type="term" value="F:3-oxoacyl-[acyl-carrier-protein] synthase activity"/>
    <property type="evidence" value="ECO:0007669"/>
    <property type="project" value="InterPro"/>
</dbReference>
<protein>
    <submittedName>
        <fullName evidence="6">Polyketide synthase/non ribosomal peptide synthetase</fullName>
    </submittedName>
</protein>
<dbReference type="KEGG" id="fcs:TRV642_4261"/>
<dbReference type="SMART" id="SM00827">
    <property type="entry name" value="PKS_AT"/>
    <property type="match status" value="1"/>
</dbReference>
<dbReference type="Gene3D" id="3.30.70.3290">
    <property type="match status" value="1"/>
</dbReference>
<dbReference type="Gene3D" id="1.10.1200.10">
    <property type="entry name" value="ACP-like"/>
    <property type="match status" value="1"/>
</dbReference>
<dbReference type="Gene3D" id="3.30.70.250">
    <property type="entry name" value="Malonyl-CoA ACP transacylase, ACP-binding"/>
    <property type="match status" value="1"/>
</dbReference>
<keyword evidence="2" id="KW-0597">Phosphoprotein</keyword>
<dbReference type="InterPro" id="IPR049490">
    <property type="entry name" value="C883_1060-like_KR_N"/>
</dbReference>
<dbReference type="InterPro" id="IPR016035">
    <property type="entry name" value="Acyl_Trfase/lysoPLipase"/>
</dbReference>
<dbReference type="SUPFAM" id="SSF51735">
    <property type="entry name" value="NAD(P)-binding Rossmann-fold domains"/>
    <property type="match status" value="1"/>
</dbReference>
<dbReference type="RefSeq" id="WP_263361444.1">
    <property type="nucleotide sequence ID" value="NZ_OX336425.1"/>
</dbReference>
<dbReference type="InterPro" id="IPR018201">
    <property type="entry name" value="Ketoacyl_synth_AS"/>
</dbReference>
<dbReference type="Gene3D" id="3.40.366.10">
    <property type="entry name" value="Malonyl-Coenzyme A Acyl Carrier Protein, domain 2"/>
    <property type="match status" value="1"/>
</dbReference>
<evidence type="ECO:0000259" key="4">
    <source>
        <dbReference type="PROSITE" id="PS50075"/>
    </source>
</evidence>
<dbReference type="InterPro" id="IPR013968">
    <property type="entry name" value="PKS_KR"/>
</dbReference>
<name>A0A9W4TKY5_9FLAO</name>
<dbReference type="PROSITE" id="PS00606">
    <property type="entry name" value="KS3_1"/>
    <property type="match status" value="1"/>
</dbReference>
<dbReference type="SUPFAM" id="SSF55048">
    <property type="entry name" value="Probable ACP-binding domain of malonyl-CoA ACP transacylase"/>
    <property type="match status" value="1"/>
</dbReference>
<dbReference type="Pfam" id="PF00109">
    <property type="entry name" value="ketoacyl-synt"/>
    <property type="match status" value="1"/>
</dbReference>
<dbReference type="InterPro" id="IPR057326">
    <property type="entry name" value="KR_dom"/>
</dbReference>
<dbReference type="InterPro" id="IPR016036">
    <property type="entry name" value="Malonyl_transacylase_ACP-bd"/>
</dbReference>
<dbReference type="GO" id="GO:0004312">
    <property type="term" value="F:fatty acid synthase activity"/>
    <property type="evidence" value="ECO:0007669"/>
    <property type="project" value="TreeGrafter"/>
</dbReference>
<dbReference type="SUPFAM" id="SSF47336">
    <property type="entry name" value="ACP-like"/>
    <property type="match status" value="1"/>
</dbReference>
<dbReference type="EMBL" id="OX336425">
    <property type="protein sequence ID" value="CAI2768942.1"/>
    <property type="molecule type" value="Genomic_DNA"/>
</dbReference>
<dbReference type="Pfam" id="PF00550">
    <property type="entry name" value="PP-binding"/>
    <property type="match status" value="1"/>
</dbReference>
<dbReference type="Proteomes" id="UP001152749">
    <property type="component" value="Chromosome"/>
</dbReference>
<dbReference type="SUPFAM" id="SSF53901">
    <property type="entry name" value="Thiolase-like"/>
    <property type="match status" value="1"/>
</dbReference>
<keyword evidence="1" id="KW-0596">Phosphopantetheine</keyword>
<feature type="domain" description="Carrier" evidence="4">
    <location>
        <begin position="1396"/>
        <end position="1471"/>
    </location>
</feature>
<evidence type="ECO:0000256" key="2">
    <source>
        <dbReference type="ARBA" id="ARBA00022553"/>
    </source>
</evidence>
<dbReference type="InterPro" id="IPR036291">
    <property type="entry name" value="NAD(P)-bd_dom_sf"/>
</dbReference>
<dbReference type="Gene3D" id="3.40.50.720">
    <property type="entry name" value="NAD(P)-binding Rossmann-like Domain"/>
    <property type="match status" value="1"/>
</dbReference>
<dbReference type="InterPro" id="IPR001227">
    <property type="entry name" value="Ac_transferase_dom_sf"/>
</dbReference>
<dbReference type="InterPro" id="IPR014030">
    <property type="entry name" value="Ketoacyl_synth_N"/>
</dbReference>
<dbReference type="PROSITE" id="PS50075">
    <property type="entry name" value="CARRIER"/>
    <property type="match status" value="1"/>
</dbReference>
<dbReference type="Gene3D" id="3.40.47.10">
    <property type="match status" value="1"/>
</dbReference>
<proteinExistence type="predicted"/>
<sequence length="1485" mass="166858">MKTNQYSGFEVAVVGMSFRTSGASNWREFWQNLISSKESLSFLTEKELIDAGMDKAFIKDKNYVNCTTNIINKDCFDSKFFGYSNDEAKMMYPGHRFFHECVWEALEDAGYIPENINEPVGIYAGAGEDIIWKSFVNLSAESQKVNNFFLNTINNKDYLATLVSYKLGLRGPSMAINTACSTSLVAIHTACKALIFGETKIALAGASSLVNGSQKGYIYEEGSIVSRDGHCKAFDKDSTGTVNGEGTGVVVLKRLKDALEDRDNIYAIIKGSAVNNDGNKKVGFTAPSIEGQVACIKMAQKFSRVDPETISYVETHGTGTKLGDSIEVEALNIAFKNNNDFACPIGSVKTNIGHLDTASGVAGFIKTVLSLKNKKIPASLHFNEPDPNINFQGGPFFVNNNLSEWEAKNANPLRAAVNSFGVGGTNAHLILEEAPVVERNASEKDFNLLVLSAKTETSLNNYFDKLTNFLAKEEDLNLSDMCYTYQTGRQNFENRIALSFKNKNELQLKLEEITAQRKPFAKVKGAQSSVVFMFPGQGSQYVNMGKDLYESNAIFREYMDTGFEFLKKLTNQDFKKIVYPENIDENYNINDTSFAQPIIFLVEYALAKVLIDFGIVPNYMIGHSIGEYTAACISGLFTFEQALKLVVKRGELMASLPKGSMISVPIDELQAQKFLSDDISLAAVNGPGQVVLSGNDSAIEKVIERLTQSDIPYIKLHTSHAFHSSMQDSILEEFKAEFKNLEFNKIQIPFVSNITGDFIKNEEAISSDYWAKQLRNTVKFSKGVSSLLSDNNRVFIEVGAGSSLSSLLRQHKTEKSTKIVNTLRSIKVNENDEKYFLENLGLLWTYGVNVKWQKLHENQERYRISVPTYAFDNLRYKAEIDHNKLFNGANSIVLNDLENSFYFPSWKRSVLDSRNNSDHKTFLVFSDDTDCSREMIKEITDANNSVIEVLTGASYFKHSASKFSIDPLNTDNYNQLFQDLESEGISISSVIYLWSLSVKASEVKLVEENLEFNLIYFCLGRITKTWKNGNDKKIFVFTNVLHSVLGNEKINYCNSLVLGLIKVMPLENQIIGVNVDIDADNWNAKLVQNVVSEVLSNNIQSDRIVSYRLGQRWVQDFQKVFQNLNKEEGSSIRKQGTYLITGGLGKLGNSISKYLINEYQANVILIGRRDLSIISDSEDLSVKRYKELEKLSGNIKYLSVDISNSDDLNRVVAQNRELFNTVNGIIHLARGNDNDVDFIENLSLDKSINMLAPKVNGIENLYRVFKDIDIDFSWMTSSLSATYGTMGLSAYTSSNIYLEYFAYSKAGNFKCIEFPAINFEDNGAYNRQNILSDSEVIEVFEKSLNVKNANVIYISKEDINLTLKAFLNIEGLNIDSDYKQTNEKTERPDLETEYLSPQTDTEKKLKLIFEDFFEILDVGVKDDFFELGGDSLRAMVFLKKINSEFSIEISISDFFSNKNIQGLANLIDEKNWLNVSLDLKNEITI</sequence>
<evidence type="ECO:0000313" key="7">
    <source>
        <dbReference type="Proteomes" id="UP001152749"/>
    </source>
</evidence>
<evidence type="ECO:0000256" key="1">
    <source>
        <dbReference type="ARBA" id="ARBA00022450"/>
    </source>
</evidence>
<dbReference type="InterPro" id="IPR036736">
    <property type="entry name" value="ACP-like_sf"/>
</dbReference>
<dbReference type="InterPro" id="IPR020841">
    <property type="entry name" value="PKS_Beta-ketoAc_synthase_dom"/>
</dbReference>
<dbReference type="Pfam" id="PF00698">
    <property type="entry name" value="Acyl_transf_1"/>
    <property type="match status" value="1"/>
</dbReference>
<evidence type="ECO:0000256" key="3">
    <source>
        <dbReference type="ARBA" id="ARBA00022679"/>
    </source>
</evidence>
<dbReference type="InterPro" id="IPR009081">
    <property type="entry name" value="PP-bd_ACP"/>
</dbReference>
<dbReference type="SUPFAM" id="SSF52151">
    <property type="entry name" value="FabD/lysophospholipase-like"/>
    <property type="match status" value="1"/>
</dbReference>
<dbReference type="Pfam" id="PF02801">
    <property type="entry name" value="Ketoacyl-synt_C"/>
    <property type="match status" value="1"/>
</dbReference>
<dbReference type="Pfam" id="PF22621">
    <property type="entry name" value="CurL-like_PKS_C"/>
    <property type="match status" value="1"/>
</dbReference>
<evidence type="ECO:0000259" key="5">
    <source>
        <dbReference type="PROSITE" id="PS52004"/>
    </source>
</evidence>
<organism evidence="6 7">
    <name type="scientific">Flavobacterium collinsii</name>
    <dbReference type="NCBI Taxonomy" id="1114861"/>
    <lineage>
        <taxon>Bacteria</taxon>
        <taxon>Pseudomonadati</taxon>
        <taxon>Bacteroidota</taxon>
        <taxon>Flavobacteriia</taxon>
        <taxon>Flavobacteriales</taxon>
        <taxon>Flavobacteriaceae</taxon>
        <taxon>Flavobacterium</taxon>
    </lineage>
</organism>
<dbReference type="Pfam" id="PF08659">
    <property type="entry name" value="KR"/>
    <property type="match status" value="1"/>
</dbReference>
<dbReference type="PROSITE" id="PS52004">
    <property type="entry name" value="KS3_2"/>
    <property type="match status" value="1"/>
</dbReference>
<dbReference type="PANTHER" id="PTHR43775:SF51">
    <property type="entry name" value="INACTIVE PHENOLPHTHIOCEROL SYNTHESIS POLYKETIDE SYNTHASE TYPE I PKS1-RELATED"/>
    <property type="match status" value="1"/>
</dbReference>
<reference evidence="6" key="1">
    <citation type="submission" date="2022-09" db="EMBL/GenBank/DDBJ databases">
        <authorList>
            <person name="Duchaud E."/>
        </authorList>
    </citation>
    <scope>NUCLEOTIDE SEQUENCE</scope>
    <source>
        <strain evidence="6">TRV642</strain>
    </source>
</reference>
<dbReference type="InterPro" id="IPR014031">
    <property type="entry name" value="Ketoacyl_synth_C"/>
</dbReference>
<gene>
    <name evidence="6" type="ORF">TRV642_4261</name>
</gene>
<dbReference type="InterPro" id="IPR016039">
    <property type="entry name" value="Thiolase-like"/>
</dbReference>
<dbReference type="InterPro" id="IPR014043">
    <property type="entry name" value="Acyl_transferase_dom"/>
</dbReference>
<dbReference type="GO" id="GO:0006633">
    <property type="term" value="P:fatty acid biosynthetic process"/>
    <property type="evidence" value="ECO:0007669"/>
    <property type="project" value="InterPro"/>
</dbReference>
<dbReference type="SMART" id="SM00825">
    <property type="entry name" value="PKS_KS"/>
    <property type="match status" value="1"/>
</dbReference>
<keyword evidence="3" id="KW-0808">Transferase</keyword>
<dbReference type="Pfam" id="PF21394">
    <property type="entry name" value="Beta-ketacyl_N"/>
    <property type="match status" value="1"/>
</dbReference>
<dbReference type="PANTHER" id="PTHR43775">
    <property type="entry name" value="FATTY ACID SYNTHASE"/>
    <property type="match status" value="1"/>
</dbReference>
<accession>A0A9W4TKY5</accession>
<dbReference type="CDD" id="cd00833">
    <property type="entry name" value="PKS"/>
    <property type="match status" value="1"/>
</dbReference>